<evidence type="ECO:0000256" key="8">
    <source>
        <dbReference type="ARBA" id="ARBA00023136"/>
    </source>
</evidence>
<evidence type="ECO:0000256" key="1">
    <source>
        <dbReference type="ARBA" id="ARBA00004651"/>
    </source>
</evidence>
<dbReference type="GO" id="GO:0005524">
    <property type="term" value="F:ATP binding"/>
    <property type="evidence" value="ECO:0007669"/>
    <property type="project" value="UniProtKB-KW"/>
</dbReference>
<dbReference type="Gene3D" id="3.40.50.300">
    <property type="entry name" value="P-loop containing nucleotide triphosphate hydrolases"/>
    <property type="match status" value="1"/>
</dbReference>
<dbReference type="AlphaFoldDB" id="A0A2T5G9N4"/>
<feature type="transmembrane region" description="Helical" evidence="9">
    <location>
        <begin position="79"/>
        <end position="102"/>
    </location>
</feature>
<feature type="transmembrane region" description="Helical" evidence="9">
    <location>
        <begin position="151"/>
        <end position="175"/>
    </location>
</feature>
<evidence type="ECO:0000313" key="13">
    <source>
        <dbReference type="Proteomes" id="UP000244180"/>
    </source>
</evidence>
<proteinExistence type="predicted"/>
<evidence type="ECO:0000256" key="7">
    <source>
        <dbReference type="ARBA" id="ARBA00022989"/>
    </source>
</evidence>
<dbReference type="InterPro" id="IPR036640">
    <property type="entry name" value="ABC1_TM_sf"/>
</dbReference>
<name>A0A2T5G9N4_HYDSH</name>
<dbReference type="FunFam" id="3.40.50.300:FF:000221">
    <property type="entry name" value="Multidrug ABC transporter ATP-binding protein"/>
    <property type="match status" value="1"/>
</dbReference>
<accession>A0A2T5G9N4</accession>
<keyword evidence="6 12" id="KW-0067">ATP-binding</keyword>
<evidence type="ECO:0000256" key="2">
    <source>
        <dbReference type="ARBA" id="ARBA00022448"/>
    </source>
</evidence>
<evidence type="ECO:0000256" key="3">
    <source>
        <dbReference type="ARBA" id="ARBA00022475"/>
    </source>
</evidence>
<dbReference type="InterPro" id="IPR017871">
    <property type="entry name" value="ABC_transporter-like_CS"/>
</dbReference>
<comment type="subcellular location">
    <subcellularLocation>
        <location evidence="1">Cell membrane</location>
        <topology evidence="1">Multi-pass membrane protein</topology>
    </subcellularLocation>
</comment>
<keyword evidence="5" id="KW-0547">Nucleotide-binding</keyword>
<gene>
    <name evidence="12" type="ORF">HSCHL_2520</name>
</gene>
<evidence type="ECO:0000256" key="6">
    <source>
        <dbReference type="ARBA" id="ARBA00022840"/>
    </source>
</evidence>
<dbReference type="GO" id="GO:0005886">
    <property type="term" value="C:plasma membrane"/>
    <property type="evidence" value="ECO:0007669"/>
    <property type="project" value="UniProtKB-SubCell"/>
</dbReference>
<dbReference type="SUPFAM" id="SSF90123">
    <property type="entry name" value="ABC transporter transmembrane region"/>
    <property type="match status" value="1"/>
</dbReference>
<keyword evidence="3" id="KW-1003">Cell membrane</keyword>
<dbReference type="PANTHER" id="PTHR43394">
    <property type="entry name" value="ATP-DEPENDENT PERMEASE MDL1, MITOCHONDRIAL"/>
    <property type="match status" value="1"/>
</dbReference>
<evidence type="ECO:0000259" key="11">
    <source>
        <dbReference type="PROSITE" id="PS50929"/>
    </source>
</evidence>
<dbReference type="InterPro" id="IPR027417">
    <property type="entry name" value="P-loop_NTPase"/>
</dbReference>
<dbReference type="InterPro" id="IPR011527">
    <property type="entry name" value="ABC1_TM_dom"/>
</dbReference>
<dbReference type="CDD" id="cd03254">
    <property type="entry name" value="ABCC_Glucan_exporter_like"/>
    <property type="match status" value="1"/>
</dbReference>
<organism evidence="12 13">
    <name type="scientific">Hydrogenibacillus schlegelii</name>
    <name type="common">Bacillus schlegelii</name>
    <dbReference type="NCBI Taxonomy" id="1484"/>
    <lineage>
        <taxon>Bacteria</taxon>
        <taxon>Bacillati</taxon>
        <taxon>Bacillota</taxon>
        <taxon>Bacilli</taxon>
        <taxon>Bacillales</taxon>
        <taxon>Bacillales Family X. Incertae Sedis</taxon>
        <taxon>Hydrogenibacillus</taxon>
    </lineage>
</organism>
<comment type="caution">
    <text evidence="12">The sequence shown here is derived from an EMBL/GenBank/DDBJ whole genome shotgun (WGS) entry which is preliminary data.</text>
</comment>
<dbReference type="InterPro" id="IPR039421">
    <property type="entry name" value="Type_1_exporter"/>
</dbReference>
<dbReference type="PROSITE" id="PS00211">
    <property type="entry name" value="ABC_TRANSPORTER_1"/>
    <property type="match status" value="1"/>
</dbReference>
<dbReference type="SMART" id="SM00382">
    <property type="entry name" value="AAA"/>
    <property type="match status" value="1"/>
</dbReference>
<protein>
    <submittedName>
        <fullName evidence="12">Lipid A export ATP-binding/permease protein MsbA</fullName>
    </submittedName>
</protein>
<keyword evidence="8 9" id="KW-0472">Membrane</keyword>
<reference evidence="12 13" key="1">
    <citation type="submission" date="2017-08" db="EMBL/GenBank/DDBJ databases">
        <title>Burning lignite coal seam in the remote Altai Mountains harbors a hydrogen-driven thermophilic microbial community.</title>
        <authorList>
            <person name="Kadnikov V.V."/>
            <person name="Mardanov A.V."/>
            <person name="Ivasenko D."/>
            <person name="Beletsky A.V."/>
            <person name="Karnachuk O.V."/>
            <person name="Ravin N.V."/>
        </authorList>
    </citation>
    <scope>NUCLEOTIDE SEQUENCE [LARGE SCALE GENOMIC DNA]</scope>
    <source>
        <strain evidence="12">AL33</strain>
    </source>
</reference>
<dbReference type="RefSeq" id="WP_273000289.1">
    <property type="nucleotide sequence ID" value="NZ_PEBV01000020.1"/>
</dbReference>
<dbReference type="GO" id="GO:0016887">
    <property type="term" value="F:ATP hydrolysis activity"/>
    <property type="evidence" value="ECO:0007669"/>
    <property type="project" value="InterPro"/>
</dbReference>
<evidence type="ECO:0000313" key="12">
    <source>
        <dbReference type="EMBL" id="PTQ52887.1"/>
    </source>
</evidence>
<feature type="transmembrane region" description="Helical" evidence="9">
    <location>
        <begin position="287"/>
        <end position="305"/>
    </location>
</feature>
<dbReference type="PROSITE" id="PS50929">
    <property type="entry name" value="ABC_TM1F"/>
    <property type="match status" value="1"/>
</dbReference>
<dbReference type="Pfam" id="PF00005">
    <property type="entry name" value="ABC_tran"/>
    <property type="match status" value="1"/>
</dbReference>
<dbReference type="SUPFAM" id="SSF52540">
    <property type="entry name" value="P-loop containing nucleoside triphosphate hydrolases"/>
    <property type="match status" value="1"/>
</dbReference>
<keyword evidence="2" id="KW-0813">Transport</keyword>
<evidence type="ECO:0000256" key="9">
    <source>
        <dbReference type="SAM" id="Phobius"/>
    </source>
</evidence>
<evidence type="ECO:0000256" key="5">
    <source>
        <dbReference type="ARBA" id="ARBA00022741"/>
    </source>
</evidence>
<dbReference type="GO" id="GO:0015421">
    <property type="term" value="F:ABC-type oligopeptide transporter activity"/>
    <property type="evidence" value="ECO:0007669"/>
    <property type="project" value="TreeGrafter"/>
</dbReference>
<dbReference type="PANTHER" id="PTHR43394:SF1">
    <property type="entry name" value="ATP-BINDING CASSETTE SUB-FAMILY B MEMBER 10, MITOCHONDRIAL"/>
    <property type="match status" value="1"/>
</dbReference>
<dbReference type="EMBL" id="PEBV01000020">
    <property type="protein sequence ID" value="PTQ52887.1"/>
    <property type="molecule type" value="Genomic_DNA"/>
</dbReference>
<feature type="transmembrane region" description="Helical" evidence="9">
    <location>
        <begin position="181"/>
        <end position="201"/>
    </location>
</feature>
<feature type="domain" description="ABC transporter" evidence="10">
    <location>
        <begin position="358"/>
        <end position="591"/>
    </location>
</feature>
<dbReference type="Proteomes" id="UP000244180">
    <property type="component" value="Unassembled WGS sequence"/>
</dbReference>
<dbReference type="Gene3D" id="1.20.1560.10">
    <property type="entry name" value="ABC transporter type 1, transmembrane domain"/>
    <property type="match status" value="1"/>
</dbReference>
<dbReference type="InterPro" id="IPR003593">
    <property type="entry name" value="AAA+_ATPase"/>
</dbReference>
<dbReference type="InterPro" id="IPR003439">
    <property type="entry name" value="ABC_transporter-like_ATP-bd"/>
</dbReference>
<sequence length="600" mass="66382">MDGGKRDAADERVEYGVRRARRVGRRLLRYAGREWRLFLVGFAFLFLATAGNVLGPALIRRFIDRHLVPGDFAPKPLLLLAAAYLLSLVFTAVFQFLQYVAFGKAAQRIVLRIRMDVYRRATGFAMAFYDRVPSGWLVSRVTNDTEALKELYATVIAAFVQNGVFLLGVTGALFILDPRSALWLVWVLPAAFGLMVAYRRLSDGVVRAVRKTLSALSGFLGEALAGMRVIQAYRQEGRFQARFEALTATAYGAQLRRIRLNALLVRPAVDVLYLLALVVLVDVFGLRSLTGAVSLGVLVAFIAYVDRMFEPVNEMMFSLTFLQGALVAGERVFGLLDHEEPFFKPERPAPGGIREGRIEFRDVSFAYDPAHPVLDGVTFTVEPGQTVALVGPTGAGKSTIAGLILRFYRPTAGEIRIDGRPLDDYDEAVLRRDVGYVLQEPFLFGGDVAFNIRLYDDVPEEAVAQAAAFVGLDRRLARLPEGLRTPVMERGAALSAGERQLVAFARVMLRNPKILILDEATASVDSETEALIEEALARMRRDRTTIIIAHRLSTIQKADRIFVLSRGRIVEAGTHETLMAKGGLYATMVRLQTEGEADFG</sequence>
<keyword evidence="7 9" id="KW-1133">Transmembrane helix</keyword>
<evidence type="ECO:0000256" key="4">
    <source>
        <dbReference type="ARBA" id="ARBA00022692"/>
    </source>
</evidence>
<dbReference type="CDD" id="cd18544">
    <property type="entry name" value="ABC_6TM_TmrA_like"/>
    <property type="match status" value="1"/>
</dbReference>
<keyword evidence="4 9" id="KW-0812">Transmembrane</keyword>
<feature type="transmembrane region" description="Helical" evidence="9">
    <location>
        <begin position="35"/>
        <end position="59"/>
    </location>
</feature>
<dbReference type="Pfam" id="PF00664">
    <property type="entry name" value="ABC_membrane"/>
    <property type="match status" value="1"/>
</dbReference>
<feature type="domain" description="ABC transmembrane type-1" evidence="11">
    <location>
        <begin position="39"/>
        <end position="324"/>
    </location>
</feature>
<dbReference type="PROSITE" id="PS50893">
    <property type="entry name" value="ABC_TRANSPORTER_2"/>
    <property type="match status" value="1"/>
</dbReference>
<evidence type="ECO:0000259" key="10">
    <source>
        <dbReference type="PROSITE" id="PS50893"/>
    </source>
</evidence>